<name>A0ABT9Q684_9ACTN</name>
<evidence type="ECO:0000313" key="2">
    <source>
        <dbReference type="Proteomes" id="UP001225356"/>
    </source>
</evidence>
<dbReference type="EMBL" id="JAUSQU010000001">
    <property type="protein sequence ID" value="MDP9841866.1"/>
    <property type="molecule type" value="Genomic_DNA"/>
</dbReference>
<gene>
    <name evidence="1" type="ORF">J2853_001077</name>
</gene>
<comment type="caution">
    <text evidence="1">The sequence shown here is derived from an EMBL/GenBank/DDBJ whole genome shotgun (WGS) entry which is preliminary data.</text>
</comment>
<organism evidence="1 2">
    <name type="scientific">Streptosporangium lutulentum</name>
    <dbReference type="NCBI Taxonomy" id="1461250"/>
    <lineage>
        <taxon>Bacteria</taxon>
        <taxon>Bacillati</taxon>
        <taxon>Actinomycetota</taxon>
        <taxon>Actinomycetes</taxon>
        <taxon>Streptosporangiales</taxon>
        <taxon>Streptosporangiaceae</taxon>
        <taxon>Streptosporangium</taxon>
    </lineage>
</organism>
<proteinExistence type="predicted"/>
<keyword evidence="2" id="KW-1185">Reference proteome</keyword>
<sequence length="61" mass="6934">MLDQVRLRPSMWIRQGSLQDLQNILIGYATALSVHGVDEPFELSPGGPFSEWLRARLPELQ</sequence>
<dbReference type="Proteomes" id="UP001225356">
    <property type="component" value="Unassembled WGS sequence"/>
</dbReference>
<protein>
    <submittedName>
        <fullName evidence="1">Uncharacterized protein</fullName>
    </submittedName>
</protein>
<accession>A0ABT9Q684</accession>
<evidence type="ECO:0000313" key="1">
    <source>
        <dbReference type="EMBL" id="MDP9841866.1"/>
    </source>
</evidence>
<reference evidence="1 2" key="1">
    <citation type="submission" date="2023-07" db="EMBL/GenBank/DDBJ databases">
        <title>Sequencing the genomes of 1000 actinobacteria strains.</title>
        <authorList>
            <person name="Klenk H.-P."/>
        </authorList>
    </citation>
    <scope>NUCLEOTIDE SEQUENCE [LARGE SCALE GENOMIC DNA]</scope>
    <source>
        <strain evidence="1 2">DSM 46740</strain>
    </source>
</reference>